<protein>
    <submittedName>
        <fullName evidence="1">Uncharacterized protein</fullName>
    </submittedName>
</protein>
<keyword evidence="2" id="KW-1185">Reference proteome</keyword>
<dbReference type="EMBL" id="JOTP01000010">
    <property type="protein sequence ID" value="KEP26422.1"/>
    <property type="molecule type" value="Genomic_DNA"/>
</dbReference>
<sequence>MRRKRFPNEAEWLSFFETEPDEGFERDMPIEYQDLTFRFENQEERFVITMSLEMKEFYLKIVRKVDAKASGIYDFKTVGRVDIKKDRQGEKELLLILDDDRHRFITSIEITFLPSFCLMVKEHFSGE</sequence>
<comment type="caution">
    <text evidence="1">The sequence shown here is derived from an EMBL/GenBank/DDBJ whole genome shotgun (WGS) entry which is preliminary data.</text>
</comment>
<name>A0A081LAZ6_9BACI</name>
<organism evidence="1 2">
    <name type="scientific">Bacillus zhangzhouensis</name>
    <dbReference type="NCBI Taxonomy" id="1178540"/>
    <lineage>
        <taxon>Bacteria</taxon>
        <taxon>Bacillati</taxon>
        <taxon>Bacillota</taxon>
        <taxon>Bacilli</taxon>
        <taxon>Bacillales</taxon>
        <taxon>Bacillaceae</taxon>
        <taxon>Bacillus</taxon>
    </lineage>
</organism>
<dbReference type="Proteomes" id="UP000028091">
    <property type="component" value="Unassembled WGS sequence"/>
</dbReference>
<gene>
    <name evidence="1" type="ORF">BA70_02515</name>
</gene>
<evidence type="ECO:0000313" key="2">
    <source>
        <dbReference type="Proteomes" id="UP000028091"/>
    </source>
</evidence>
<proteinExistence type="predicted"/>
<evidence type="ECO:0000313" key="1">
    <source>
        <dbReference type="EMBL" id="KEP26422.1"/>
    </source>
</evidence>
<dbReference type="OrthoDB" id="1953555at2"/>
<reference evidence="1 2" key="1">
    <citation type="submission" date="2012-09" db="EMBL/GenBank/DDBJ databases">
        <title>Genome Sequence of Bacillus sp. DW5-4.</title>
        <authorList>
            <person name="Lai Q."/>
            <person name="Liu Y."/>
            <person name="Shao Z."/>
        </authorList>
    </citation>
    <scope>NUCLEOTIDE SEQUENCE [LARGE SCALE GENOMIC DNA]</scope>
    <source>
        <strain evidence="1 2">DW5-4</strain>
    </source>
</reference>
<dbReference type="AlphaFoldDB" id="A0A081LAZ6"/>
<accession>A0A081LAZ6</accession>
<dbReference type="eggNOG" id="ENOG5033MUR">
    <property type="taxonomic scope" value="Bacteria"/>
</dbReference>